<dbReference type="RefSeq" id="WP_099558544.1">
    <property type="nucleotide sequence ID" value="NZ_LT960614.1"/>
</dbReference>
<keyword evidence="2" id="KW-0175">Coiled coil</keyword>
<feature type="domain" description="YknX-like C-terminal permuted SH3-like" evidence="5">
    <location>
        <begin position="277"/>
        <end position="328"/>
    </location>
</feature>
<organism evidence="6 7">
    <name type="scientific">Hartmannibacter diazotrophicus</name>
    <dbReference type="NCBI Taxonomy" id="1482074"/>
    <lineage>
        <taxon>Bacteria</taxon>
        <taxon>Pseudomonadati</taxon>
        <taxon>Pseudomonadota</taxon>
        <taxon>Alphaproteobacteria</taxon>
        <taxon>Hyphomicrobiales</taxon>
        <taxon>Pleomorphomonadaceae</taxon>
        <taxon>Hartmannibacter</taxon>
    </lineage>
</organism>
<feature type="domain" description="CusB-like beta-barrel" evidence="3">
    <location>
        <begin position="189"/>
        <end position="258"/>
    </location>
</feature>
<dbReference type="Pfam" id="PF25954">
    <property type="entry name" value="Beta-barrel_RND_2"/>
    <property type="match status" value="1"/>
</dbReference>
<sequence length="341" mass="36350">MRRWLVRLFLLLAVACAAGYVAWSRFGPIEVEVARPVRGPAVEAVYGPGTVEPEVMLPIGPKVSGRIETIDAHEGDEVKSGAVLATLASDELSAGVREMEARVAFAEAQFKRASDLFAKRTGTAAALDEARNALATAKAALDRAREQLAEMSLKSPADGRIIRRDGEIGQLVGPNDTVFWMSCCKALRVAAEIDEEDISAVKPGQQALIRASAFPDKVFKGTVTSITPKGDPVARNFRVRIRLDGPTPLLIGMTADCNIILDTHENALLVPAETVEKGKVFVVEDGHLRERAVRTGISGNGRVEILEGLSETDEVVVHPRDGLAEGRAATIAPNATATTGG</sequence>
<reference evidence="7" key="1">
    <citation type="submission" date="2017-09" db="EMBL/GenBank/DDBJ databases">
        <title>Genome sequence of Nannocystis excedens DSM 71.</title>
        <authorList>
            <person name="Blom J."/>
        </authorList>
    </citation>
    <scope>NUCLEOTIDE SEQUENCE [LARGE SCALE GENOMIC DNA]</scope>
    <source>
        <strain evidence="7">type strain: E19</strain>
    </source>
</reference>
<evidence type="ECO:0000259" key="4">
    <source>
        <dbReference type="Pfam" id="PF25973"/>
    </source>
</evidence>
<dbReference type="PANTHER" id="PTHR30469">
    <property type="entry name" value="MULTIDRUG RESISTANCE PROTEIN MDTA"/>
    <property type="match status" value="1"/>
</dbReference>
<dbReference type="EMBL" id="LT960614">
    <property type="protein sequence ID" value="SON58333.1"/>
    <property type="molecule type" value="Genomic_DNA"/>
</dbReference>
<dbReference type="Gene3D" id="2.40.420.20">
    <property type="match status" value="1"/>
</dbReference>
<keyword evidence="7" id="KW-1185">Reference proteome</keyword>
<dbReference type="Proteomes" id="UP000223606">
    <property type="component" value="Chromosome 1"/>
</dbReference>
<feature type="domain" description="CzcB-like barrel-sandwich hybrid" evidence="4">
    <location>
        <begin position="59"/>
        <end position="181"/>
    </location>
</feature>
<name>A0A2C9DDK6_9HYPH</name>
<dbReference type="NCBIfam" id="TIGR01730">
    <property type="entry name" value="RND_mfp"/>
    <property type="match status" value="1"/>
</dbReference>
<evidence type="ECO:0000313" key="6">
    <source>
        <dbReference type="EMBL" id="SON58333.1"/>
    </source>
</evidence>
<dbReference type="KEGG" id="hdi:HDIA_4792"/>
<dbReference type="InterPro" id="IPR058647">
    <property type="entry name" value="BSH_CzcB-like"/>
</dbReference>
<dbReference type="Gene3D" id="2.40.30.170">
    <property type="match status" value="1"/>
</dbReference>
<feature type="coiled-coil region" evidence="2">
    <location>
        <begin position="89"/>
        <end position="154"/>
    </location>
</feature>
<proteinExistence type="inferred from homology"/>
<gene>
    <name evidence="6" type="primary">macA</name>
    <name evidence="6" type="ORF">HDIA_4792</name>
</gene>
<dbReference type="AlphaFoldDB" id="A0A2C9DDK6"/>
<dbReference type="SUPFAM" id="SSF111369">
    <property type="entry name" value="HlyD-like secretion proteins"/>
    <property type="match status" value="1"/>
</dbReference>
<dbReference type="Gene3D" id="2.40.50.100">
    <property type="match status" value="1"/>
</dbReference>
<comment type="similarity">
    <text evidence="1">Belongs to the membrane fusion protein (MFP) (TC 8.A.1) family.</text>
</comment>
<dbReference type="OrthoDB" id="9806939at2"/>
<dbReference type="GO" id="GO:1990281">
    <property type="term" value="C:efflux pump complex"/>
    <property type="evidence" value="ECO:0007669"/>
    <property type="project" value="TreeGrafter"/>
</dbReference>
<dbReference type="Pfam" id="PF25989">
    <property type="entry name" value="YknX_C"/>
    <property type="match status" value="1"/>
</dbReference>
<evidence type="ECO:0000313" key="7">
    <source>
        <dbReference type="Proteomes" id="UP000223606"/>
    </source>
</evidence>
<evidence type="ECO:0000259" key="3">
    <source>
        <dbReference type="Pfam" id="PF25954"/>
    </source>
</evidence>
<evidence type="ECO:0000256" key="1">
    <source>
        <dbReference type="ARBA" id="ARBA00009477"/>
    </source>
</evidence>
<dbReference type="InterPro" id="IPR006143">
    <property type="entry name" value="RND_pump_MFP"/>
</dbReference>
<accession>A0A2C9DDK6</accession>
<evidence type="ECO:0000259" key="5">
    <source>
        <dbReference type="Pfam" id="PF25989"/>
    </source>
</evidence>
<dbReference type="InterPro" id="IPR058792">
    <property type="entry name" value="Beta-barrel_RND_2"/>
</dbReference>
<protein>
    <submittedName>
        <fullName evidence="6">Macrolide-specific efflux protein MacA</fullName>
    </submittedName>
</protein>
<dbReference type="Pfam" id="PF25973">
    <property type="entry name" value="BSH_CzcB"/>
    <property type="match status" value="1"/>
</dbReference>
<dbReference type="InterPro" id="IPR058637">
    <property type="entry name" value="YknX-like_C"/>
</dbReference>
<dbReference type="PANTHER" id="PTHR30469:SF33">
    <property type="entry name" value="SLR1207 PROTEIN"/>
    <property type="match status" value="1"/>
</dbReference>
<dbReference type="GO" id="GO:0015562">
    <property type="term" value="F:efflux transmembrane transporter activity"/>
    <property type="evidence" value="ECO:0007669"/>
    <property type="project" value="TreeGrafter"/>
</dbReference>
<evidence type="ECO:0000256" key="2">
    <source>
        <dbReference type="SAM" id="Coils"/>
    </source>
</evidence>